<evidence type="ECO:0000256" key="1">
    <source>
        <dbReference type="SAM" id="SignalP"/>
    </source>
</evidence>
<dbReference type="Proteomes" id="UP000316426">
    <property type="component" value="Chromosome"/>
</dbReference>
<name>A0A518KBH9_9BACT</name>
<gene>
    <name evidence="3" type="ORF">Spa11_33530</name>
</gene>
<protein>
    <recommendedName>
        <fullName evidence="2">Ice-binding protein C-terminal domain-containing protein</fullName>
    </recommendedName>
</protein>
<keyword evidence="4" id="KW-1185">Reference proteome</keyword>
<dbReference type="InterPro" id="IPR013424">
    <property type="entry name" value="Ice-binding_C"/>
</dbReference>
<dbReference type="AlphaFoldDB" id="A0A518KBH9"/>
<dbReference type="EMBL" id="CP036349">
    <property type="protein sequence ID" value="QDV75143.1"/>
    <property type="molecule type" value="Genomic_DNA"/>
</dbReference>
<dbReference type="InterPro" id="IPR013320">
    <property type="entry name" value="ConA-like_dom_sf"/>
</dbReference>
<evidence type="ECO:0000313" key="4">
    <source>
        <dbReference type="Proteomes" id="UP000316426"/>
    </source>
</evidence>
<feature type="chain" id="PRO_5021993214" description="Ice-binding protein C-terminal domain-containing protein" evidence="1">
    <location>
        <begin position="34"/>
        <end position="315"/>
    </location>
</feature>
<keyword evidence="1" id="KW-0732">Signal</keyword>
<dbReference type="Gene3D" id="2.60.120.200">
    <property type="match status" value="1"/>
</dbReference>
<feature type="signal peptide" evidence="1">
    <location>
        <begin position="1"/>
        <end position="33"/>
    </location>
</feature>
<dbReference type="SUPFAM" id="SSF49899">
    <property type="entry name" value="Concanavalin A-like lectins/glucanases"/>
    <property type="match status" value="1"/>
</dbReference>
<dbReference type="Pfam" id="PF13385">
    <property type="entry name" value="Laminin_G_3"/>
    <property type="match status" value="1"/>
</dbReference>
<proteinExistence type="predicted"/>
<feature type="domain" description="Ice-binding protein C-terminal" evidence="2">
    <location>
        <begin position="289"/>
        <end position="312"/>
    </location>
</feature>
<accession>A0A518KBH9</accession>
<organism evidence="3 4">
    <name type="scientific">Botrimarina mediterranea</name>
    <dbReference type="NCBI Taxonomy" id="2528022"/>
    <lineage>
        <taxon>Bacteria</taxon>
        <taxon>Pseudomonadati</taxon>
        <taxon>Planctomycetota</taxon>
        <taxon>Planctomycetia</taxon>
        <taxon>Pirellulales</taxon>
        <taxon>Lacipirellulaceae</taxon>
        <taxon>Botrimarina</taxon>
    </lineage>
</organism>
<evidence type="ECO:0000259" key="2">
    <source>
        <dbReference type="Pfam" id="PF07589"/>
    </source>
</evidence>
<dbReference type="Pfam" id="PF07589">
    <property type="entry name" value="PEP-CTERM"/>
    <property type="match status" value="1"/>
</dbReference>
<dbReference type="KEGG" id="bmei:Spa11_33530"/>
<dbReference type="RefSeq" id="WP_145117038.1">
    <property type="nucleotide sequence ID" value="NZ_CP036349.1"/>
</dbReference>
<sequence precursor="true">MSNTTMMMSPRRMAWTALPALLAVIGLAQASQAATSAYWRHEEGSDGALIAAGPGSVLDSSGNSNHMQTFDPTFTSASYSTNVSPVPLRSGLPNTLSLDFGPGGDDAGLNDDNYSGGAAINSQLFSSMTMELAFNMNAIGGFQAVFGKDGKPTSSVVPPLKVLVRGDDFPNAVPNQLFIEWIDGDGDVHFLAGGSTITAGEWNHLAFVLTDASASLYVAGEDTPYELVSSIAGEDFAGTSGEVLFASDANYSIGRGAFNGGVADWADAVIDEVRISDTALDTSEFLFAAVPEPSSLLLVALGAAALGARSVRNHS</sequence>
<dbReference type="NCBIfam" id="TIGR02595">
    <property type="entry name" value="PEP_CTERM"/>
    <property type="match status" value="1"/>
</dbReference>
<evidence type="ECO:0000313" key="3">
    <source>
        <dbReference type="EMBL" id="QDV75143.1"/>
    </source>
</evidence>
<reference evidence="3 4" key="1">
    <citation type="submission" date="2019-02" db="EMBL/GenBank/DDBJ databases">
        <title>Deep-cultivation of Planctomycetes and their phenomic and genomic characterization uncovers novel biology.</title>
        <authorList>
            <person name="Wiegand S."/>
            <person name="Jogler M."/>
            <person name="Boedeker C."/>
            <person name="Pinto D."/>
            <person name="Vollmers J."/>
            <person name="Rivas-Marin E."/>
            <person name="Kohn T."/>
            <person name="Peeters S.H."/>
            <person name="Heuer A."/>
            <person name="Rast P."/>
            <person name="Oberbeckmann S."/>
            <person name="Bunk B."/>
            <person name="Jeske O."/>
            <person name="Meyerdierks A."/>
            <person name="Storesund J.E."/>
            <person name="Kallscheuer N."/>
            <person name="Luecker S."/>
            <person name="Lage O.M."/>
            <person name="Pohl T."/>
            <person name="Merkel B.J."/>
            <person name="Hornburger P."/>
            <person name="Mueller R.-W."/>
            <person name="Bruemmer F."/>
            <person name="Labrenz M."/>
            <person name="Spormann A.M."/>
            <person name="Op den Camp H."/>
            <person name="Overmann J."/>
            <person name="Amann R."/>
            <person name="Jetten M.S.M."/>
            <person name="Mascher T."/>
            <person name="Medema M.H."/>
            <person name="Devos D.P."/>
            <person name="Kaster A.-K."/>
            <person name="Ovreas L."/>
            <person name="Rohde M."/>
            <person name="Galperin M.Y."/>
            <person name="Jogler C."/>
        </authorList>
    </citation>
    <scope>NUCLEOTIDE SEQUENCE [LARGE SCALE GENOMIC DNA]</scope>
    <source>
        <strain evidence="3 4">Spa11</strain>
    </source>
</reference>